<evidence type="ECO:0000256" key="3">
    <source>
        <dbReference type="ARBA" id="ARBA00012483"/>
    </source>
</evidence>
<evidence type="ECO:0000256" key="1">
    <source>
        <dbReference type="ARBA" id="ARBA00000900"/>
    </source>
</evidence>
<evidence type="ECO:0000313" key="11">
    <source>
        <dbReference type="RefSeq" id="XP_039123260.1"/>
    </source>
</evidence>
<accession>A0AB40B7N0</accession>
<keyword evidence="9" id="KW-1185">Reference proteome</keyword>
<dbReference type="Gene3D" id="1.25.10.10">
    <property type="entry name" value="Leucine-rich Repeat Variant"/>
    <property type="match status" value="1"/>
</dbReference>
<dbReference type="PROSITE" id="PS50176">
    <property type="entry name" value="ARM_REPEAT"/>
    <property type="match status" value="1"/>
</dbReference>
<dbReference type="InterPro" id="IPR045210">
    <property type="entry name" value="RING-Ubox_PUB"/>
</dbReference>
<comment type="pathway">
    <text evidence="2">Protein modification; protein ubiquitination.</text>
</comment>
<dbReference type="InterPro" id="IPR000225">
    <property type="entry name" value="Armadillo"/>
</dbReference>
<feature type="compositionally biased region" description="Polar residues" evidence="7">
    <location>
        <begin position="707"/>
        <end position="726"/>
    </location>
</feature>
<dbReference type="InterPro" id="IPR003613">
    <property type="entry name" value="Ubox_domain"/>
</dbReference>
<dbReference type="RefSeq" id="XP_039123259.1">
    <property type="nucleotide sequence ID" value="XM_039267325.1"/>
</dbReference>
<dbReference type="RefSeq" id="XP_039123260.1">
    <property type="nucleotide sequence ID" value="XM_039267326.1"/>
</dbReference>
<dbReference type="Proteomes" id="UP001515500">
    <property type="component" value="Chromosome 5"/>
</dbReference>
<dbReference type="EC" id="2.3.2.27" evidence="3"/>
<protein>
    <recommendedName>
        <fullName evidence="3">RING-type E3 ubiquitin transferase</fullName>
        <ecNumber evidence="3">2.3.2.27</ecNumber>
    </recommendedName>
</protein>
<dbReference type="Gene3D" id="3.30.40.10">
    <property type="entry name" value="Zinc/RING finger domain, C3HC4 (zinc finger)"/>
    <property type="match status" value="1"/>
</dbReference>
<feature type="region of interest" description="Disordered" evidence="7">
    <location>
        <begin position="707"/>
        <end position="740"/>
    </location>
</feature>
<evidence type="ECO:0000313" key="13">
    <source>
        <dbReference type="RefSeq" id="XP_039123262.1"/>
    </source>
</evidence>
<name>A0AB40B7N0_DIOCR</name>
<feature type="repeat" description="ARM" evidence="6">
    <location>
        <begin position="548"/>
        <end position="586"/>
    </location>
</feature>
<evidence type="ECO:0000256" key="7">
    <source>
        <dbReference type="SAM" id="MobiDB-lite"/>
    </source>
</evidence>
<comment type="catalytic activity">
    <reaction evidence="1">
        <text>S-ubiquitinyl-[E2 ubiquitin-conjugating enzyme]-L-cysteine + [acceptor protein]-L-lysine = [E2 ubiquitin-conjugating enzyme]-L-cysteine + N(6)-ubiquitinyl-[acceptor protein]-L-lysine.</text>
        <dbReference type="EC" id="2.3.2.27"/>
    </reaction>
</comment>
<evidence type="ECO:0000313" key="9">
    <source>
        <dbReference type="Proteomes" id="UP001515500"/>
    </source>
</evidence>
<dbReference type="PANTHER" id="PTHR23315">
    <property type="entry name" value="U BOX DOMAIN-CONTAINING"/>
    <property type="match status" value="1"/>
</dbReference>
<evidence type="ECO:0000259" key="8">
    <source>
        <dbReference type="PROSITE" id="PS51698"/>
    </source>
</evidence>
<dbReference type="PROSITE" id="PS51698">
    <property type="entry name" value="U_BOX"/>
    <property type="match status" value="1"/>
</dbReference>
<feature type="domain" description="U-box" evidence="8">
    <location>
        <begin position="249"/>
        <end position="323"/>
    </location>
</feature>
<organism evidence="9 10">
    <name type="scientific">Dioscorea cayennensis subsp. rotundata</name>
    <name type="common">White Guinea yam</name>
    <name type="synonym">Dioscorea rotundata</name>
    <dbReference type="NCBI Taxonomy" id="55577"/>
    <lineage>
        <taxon>Eukaryota</taxon>
        <taxon>Viridiplantae</taxon>
        <taxon>Streptophyta</taxon>
        <taxon>Embryophyta</taxon>
        <taxon>Tracheophyta</taxon>
        <taxon>Spermatophyta</taxon>
        <taxon>Magnoliopsida</taxon>
        <taxon>Liliopsida</taxon>
        <taxon>Dioscoreales</taxon>
        <taxon>Dioscoreaceae</taxon>
        <taxon>Dioscorea</taxon>
    </lineage>
</organism>
<keyword evidence="5" id="KW-0833">Ubl conjugation pathway</keyword>
<evidence type="ECO:0000256" key="4">
    <source>
        <dbReference type="ARBA" id="ARBA00022679"/>
    </source>
</evidence>
<dbReference type="RefSeq" id="XP_039123262.1">
    <property type="nucleotide sequence ID" value="XM_039267328.1"/>
</dbReference>
<dbReference type="GO" id="GO:0061630">
    <property type="term" value="F:ubiquitin protein ligase activity"/>
    <property type="evidence" value="ECO:0007669"/>
    <property type="project" value="UniProtKB-EC"/>
</dbReference>
<dbReference type="PANTHER" id="PTHR23315:SF240">
    <property type="entry name" value="U-BOX DOMAIN-CONTAINING PROTEIN 5"/>
    <property type="match status" value="1"/>
</dbReference>
<evidence type="ECO:0000313" key="10">
    <source>
        <dbReference type="RefSeq" id="XP_039123259.1"/>
    </source>
</evidence>
<dbReference type="InterPro" id="IPR016024">
    <property type="entry name" value="ARM-type_fold"/>
</dbReference>
<evidence type="ECO:0000256" key="6">
    <source>
        <dbReference type="PROSITE-ProRule" id="PRU00259"/>
    </source>
</evidence>
<dbReference type="InterPro" id="IPR011989">
    <property type="entry name" value="ARM-like"/>
</dbReference>
<dbReference type="InterPro" id="IPR013083">
    <property type="entry name" value="Znf_RING/FYVE/PHD"/>
</dbReference>
<evidence type="ECO:0000256" key="5">
    <source>
        <dbReference type="ARBA" id="ARBA00022786"/>
    </source>
</evidence>
<dbReference type="SUPFAM" id="SSF48371">
    <property type="entry name" value="ARM repeat"/>
    <property type="match status" value="1"/>
</dbReference>
<dbReference type="CDD" id="cd16664">
    <property type="entry name" value="RING-Ubox_PUB"/>
    <property type="match status" value="1"/>
</dbReference>
<proteinExistence type="predicted"/>
<dbReference type="RefSeq" id="XP_039123261.1">
    <property type="nucleotide sequence ID" value="XM_039267327.1"/>
</dbReference>
<dbReference type="AlphaFoldDB" id="A0AB40B7N0"/>
<keyword evidence="4" id="KW-0808">Transferase</keyword>
<dbReference type="GO" id="GO:0016567">
    <property type="term" value="P:protein ubiquitination"/>
    <property type="evidence" value="ECO:0007669"/>
    <property type="project" value="InterPro"/>
</dbReference>
<gene>
    <name evidence="10 11 12 13" type="primary">LOC120259872</name>
</gene>
<sequence length="760" mass="84760">MGKDAAKAQVLPNSCCVKAHTSICHELMKVLDRIYCILPEIELARPGCRSGIQELCSLNNAVEKAMLLLRHCTESSKLYLAITGETILLRCERIRNSMNHSLTQIQNMVPERLAAQMGEILNYLRGVKFSIDSTEEAAAKIILELLQQTETSAESELEAFQVAAFKLDIISSKALLLERRSIMKLLEKFRGTDPKKEGILKFLLYLLKKHGKKAISNFTKGKILNSKCTFSGSLISDAKPHNRSSCFNTTPEEFLCPISLKIMFDPVTIASGKTYERLWIEKWFNEGNDTCPKTRKKLPDLSMVPNAKIKECIADWCRKLGIYVQDPGYQANPTKFLTFDSSHFDSISSLMNVPTLLLEGTMGNYILQSDQSNASFISSQIDCCTDSSHVKDIGISNGNLFYKLLLVGNYQISQCSMNFDRDAYLKFFNSLTELPIELQRKAVEDVKLLLNVEKETQHAMLSNGFAEALMFFIKNANGLSNVLAQKAGAQILLALLDKWRYEVPSLCEDAFQLSMMFLNSELIMESLMIMRILTSCDPNYLFNIVASGAVPLLTRLLDSEDTGILELALMIITDISAQSELRSQILSPECISKLVPQTSCRKLAEKCMRILRNLSATEEGVLMIAETNGCIASIAELLDNGNRNEQEHAVVILHSLCLHSSDHLLQVKCEDVIPSLFVISQNGTTKARECSVALLVVLRDLSNSKCTDGMNSQSTSISKGTESVANHHSAKGRAPSSKHASGSFTRRIRFFLKKINLCFR</sequence>
<evidence type="ECO:0000256" key="2">
    <source>
        <dbReference type="ARBA" id="ARBA00004906"/>
    </source>
</evidence>
<evidence type="ECO:0000313" key="12">
    <source>
        <dbReference type="RefSeq" id="XP_039123261.1"/>
    </source>
</evidence>
<dbReference type="SUPFAM" id="SSF57850">
    <property type="entry name" value="RING/U-box"/>
    <property type="match status" value="1"/>
</dbReference>
<dbReference type="GeneID" id="120259872"/>
<reference evidence="10 11" key="1">
    <citation type="submission" date="2025-04" db="UniProtKB">
        <authorList>
            <consortium name="RefSeq"/>
        </authorList>
    </citation>
    <scope>IDENTIFICATION</scope>
</reference>
<dbReference type="Pfam" id="PF04564">
    <property type="entry name" value="U-box"/>
    <property type="match status" value="1"/>
</dbReference>
<dbReference type="SMART" id="SM00504">
    <property type="entry name" value="Ubox"/>
    <property type="match status" value="1"/>
</dbReference>